<keyword evidence="2" id="KW-0808">Transferase</keyword>
<keyword evidence="5 6" id="KW-0961">Cell wall biogenesis/degradation</keyword>
<dbReference type="InterPro" id="IPR038063">
    <property type="entry name" value="Transpep_catalytic_dom"/>
</dbReference>
<evidence type="ECO:0000313" key="8">
    <source>
        <dbReference type="EMBL" id="GCE18800.1"/>
    </source>
</evidence>
<dbReference type="Gene3D" id="2.40.440.10">
    <property type="entry name" value="L,D-transpeptidase catalytic domain-like"/>
    <property type="match status" value="1"/>
</dbReference>
<dbReference type="EMBL" id="BIFS01000001">
    <property type="protein sequence ID" value="GCE18800.1"/>
    <property type="molecule type" value="Genomic_DNA"/>
</dbReference>
<dbReference type="GO" id="GO:0071972">
    <property type="term" value="F:peptidoglycan L,D-transpeptidase activity"/>
    <property type="evidence" value="ECO:0007669"/>
    <property type="project" value="TreeGrafter"/>
</dbReference>
<dbReference type="Proteomes" id="UP000287188">
    <property type="component" value="Unassembled WGS sequence"/>
</dbReference>
<dbReference type="GO" id="GO:0071555">
    <property type="term" value="P:cell wall organization"/>
    <property type="evidence" value="ECO:0007669"/>
    <property type="project" value="UniProtKB-UniRule"/>
</dbReference>
<dbReference type="PANTHER" id="PTHR30582">
    <property type="entry name" value="L,D-TRANSPEPTIDASE"/>
    <property type="match status" value="1"/>
</dbReference>
<comment type="pathway">
    <text evidence="1 6">Cell wall biogenesis; peptidoglycan biosynthesis.</text>
</comment>
<evidence type="ECO:0000256" key="3">
    <source>
        <dbReference type="ARBA" id="ARBA00022960"/>
    </source>
</evidence>
<dbReference type="CDD" id="cd16913">
    <property type="entry name" value="YkuD_like"/>
    <property type="match status" value="1"/>
</dbReference>
<feature type="domain" description="L,D-TPase catalytic" evidence="7">
    <location>
        <begin position="389"/>
        <end position="527"/>
    </location>
</feature>
<sequence>MENEQRFDQILHSARQFGFTSAVLQPILTQYAALRSSQPPLSLFSNQPVDDYYLSLARRYLLLNTQLQGVMAANTQRIHAQLEQELQHTSISLAGDQKAHLPIGTFPAQLHQLEGALSNAHSFGDYTHIYTSMQQFDQRLSALEVTSSHLSALQNMLNLAQQAQLNTTVLSLQAAYQNDQQLFQKNTGAASLQSLNHLLNAQYQQATVAVVQAMPMVASTRLQELDQGVQQLPAANLDPAPYQERLTVYKKQAAAPMDVLSFQHFLKQVDNDIFAVKADALREDANQAIRQFHQDVEGWSSSHLYYDDYDGNSYAIDTSYLNNNFGLDADTLLNQATTLDDLQNSLDVAKTLLFNHQLLEMDYDDPTPYDQVHKADLQALQHYQLMQGQVIVISLSKQSLRLYQDGNLVRSFLVTTGRPERPSPPGVWTVLNRLSPTLFKSDDPPTSPFWYPNTVIQNAILFHDGGYFIHDSWWRINYGPGTEFPHHDDSGDQRSSGNGSHGCVNLPPAEAAWLYYNTGWNTSIVVY</sequence>
<evidence type="ECO:0000256" key="6">
    <source>
        <dbReference type="PROSITE-ProRule" id="PRU01373"/>
    </source>
</evidence>
<dbReference type="PANTHER" id="PTHR30582:SF2">
    <property type="entry name" value="L,D-TRANSPEPTIDASE YCIB-RELATED"/>
    <property type="match status" value="1"/>
</dbReference>
<dbReference type="GO" id="GO:0016740">
    <property type="term" value="F:transferase activity"/>
    <property type="evidence" value="ECO:0007669"/>
    <property type="project" value="UniProtKB-KW"/>
</dbReference>
<accession>A0A402AI54</accession>
<dbReference type="InterPro" id="IPR050979">
    <property type="entry name" value="LD-transpeptidase"/>
</dbReference>
<feature type="active site" description="Nucleophile" evidence="6">
    <location>
        <position position="503"/>
    </location>
</feature>
<dbReference type="GO" id="GO:0018104">
    <property type="term" value="P:peptidoglycan-protein cross-linking"/>
    <property type="evidence" value="ECO:0007669"/>
    <property type="project" value="TreeGrafter"/>
</dbReference>
<protein>
    <recommendedName>
        <fullName evidence="7">L,D-TPase catalytic domain-containing protein</fullName>
    </recommendedName>
</protein>
<organism evidence="8 9">
    <name type="scientific">Dictyobacter kobayashii</name>
    <dbReference type="NCBI Taxonomy" id="2014872"/>
    <lineage>
        <taxon>Bacteria</taxon>
        <taxon>Bacillati</taxon>
        <taxon>Chloroflexota</taxon>
        <taxon>Ktedonobacteria</taxon>
        <taxon>Ktedonobacterales</taxon>
        <taxon>Dictyobacteraceae</taxon>
        <taxon>Dictyobacter</taxon>
    </lineage>
</organism>
<comment type="caution">
    <text evidence="8">The sequence shown here is derived from an EMBL/GenBank/DDBJ whole genome shotgun (WGS) entry which is preliminary data.</text>
</comment>
<evidence type="ECO:0000256" key="5">
    <source>
        <dbReference type="ARBA" id="ARBA00023316"/>
    </source>
</evidence>
<evidence type="ECO:0000256" key="1">
    <source>
        <dbReference type="ARBA" id="ARBA00004752"/>
    </source>
</evidence>
<keyword evidence="4 6" id="KW-0573">Peptidoglycan synthesis</keyword>
<dbReference type="Pfam" id="PF03734">
    <property type="entry name" value="YkuD"/>
    <property type="match status" value="1"/>
</dbReference>
<dbReference type="PROSITE" id="PS52029">
    <property type="entry name" value="LD_TPASE"/>
    <property type="match status" value="1"/>
</dbReference>
<evidence type="ECO:0000256" key="2">
    <source>
        <dbReference type="ARBA" id="ARBA00022679"/>
    </source>
</evidence>
<gene>
    <name evidence="8" type="ORF">KDK_26000</name>
</gene>
<evidence type="ECO:0000313" key="9">
    <source>
        <dbReference type="Proteomes" id="UP000287188"/>
    </source>
</evidence>
<name>A0A402AI54_9CHLR</name>
<dbReference type="GO" id="GO:0005576">
    <property type="term" value="C:extracellular region"/>
    <property type="evidence" value="ECO:0007669"/>
    <property type="project" value="TreeGrafter"/>
</dbReference>
<keyword evidence="3 6" id="KW-0133">Cell shape</keyword>
<feature type="active site" description="Proton donor/acceptor" evidence="6">
    <location>
        <position position="470"/>
    </location>
</feature>
<dbReference type="UniPathway" id="UPA00219"/>
<dbReference type="InterPro" id="IPR005490">
    <property type="entry name" value="LD_TPept_cat_dom"/>
</dbReference>
<evidence type="ECO:0000256" key="4">
    <source>
        <dbReference type="ARBA" id="ARBA00022984"/>
    </source>
</evidence>
<reference evidence="9" key="1">
    <citation type="submission" date="2018-12" db="EMBL/GenBank/DDBJ databases">
        <title>Tengunoibacter tsumagoiensis gen. nov., sp. nov., Dictyobacter kobayashii sp. nov., D. alpinus sp. nov., and D. joshuensis sp. nov. and description of Dictyobacteraceae fam. nov. within the order Ktedonobacterales isolated from Tengu-no-mugimeshi.</title>
        <authorList>
            <person name="Wang C.M."/>
            <person name="Zheng Y."/>
            <person name="Sakai Y."/>
            <person name="Toyoda A."/>
            <person name="Minakuchi Y."/>
            <person name="Abe K."/>
            <person name="Yokota A."/>
            <person name="Yabe S."/>
        </authorList>
    </citation>
    <scope>NUCLEOTIDE SEQUENCE [LARGE SCALE GENOMIC DNA]</scope>
    <source>
        <strain evidence="9">Uno11</strain>
    </source>
</reference>
<evidence type="ECO:0000259" key="7">
    <source>
        <dbReference type="PROSITE" id="PS52029"/>
    </source>
</evidence>
<dbReference type="GO" id="GO:0008360">
    <property type="term" value="P:regulation of cell shape"/>
    <property type="evidence" value="ECO:0007669"/>
    <property type="project" value="UniProtKB-UniRule"/>
</dbReference>
<keyword evidence="9" id="KW-1185">Reference proteome</keyword>
<dbReference type="AlphaFoldDB" id="A0A402AI54"/>
<dbReference type="SUPFAM" id="SSF141523">
    <property type="entry name" value="L,D-transpeptidase catalytic domain-like"/>
    <property type="match status" value="1"/>
</dbReference>
<proteinExistence type="predicted"/>